<dbReference type="EMBL" id="CYPW01000024">
    <property type="protein sequence ID" value="CUH52808.1"/>
    <property type="molecule type" value="Genomic_DNA"/>
</dbReference>
<dbReference type="OrthoDB" id="7658483at2"/>
<evidence type="ECO:0000313" key="1">
    <source>
        <dbReference type="EMBL" id="CUH52808.1"/>
    </source>
</evidence>
<name>A0A0P1FGB6_9RHOB</name>
<accession>A0A0P1FGB6</accession>
<protein>
    <submittedName>
        <fullName evidence="1">Uncharacterized protein</fullName>
    </submittedName>
</protein>
<dbReference type="Proteomes" id="UP000054823">
    <property type="component" value="Unassembled WGS sequence"/>
</dbReference>
<dbReference type="STRING" id="321267.SHM7688_02255"/>
<reference evidence="1 2" key="1">
    <citation type="submission" date="2015-09" db="EMBL/GenBank/DDBJ databases">
        <authorList>
            <consortium name="Swine Surveillance"/>
        </authorList>
    </citation>
    <scope>NUCLEOTIDE SEQUENCE [LARGE SCALE GENOMIC DNA]</scope>
    <source>
        <strain evidence="1 2">CECT 7688</strain>
    </source>
</reference>
<gene>
    <name evidence="1" type="ORF">SHM7688_02255</name>
</gene>
<evidence type="ECO:0000313" key="2">
    <source>
        <dbReference type="Proteomes" id="UP000054823"/>
    </source>
</evidence>
<sequence length="117" mass="13295">MSRSRWHILREGNALIMTRRLPVRWDVVAETTLPDGGLLRTAQQVRQDMWRALQDLRGFAPIVEVRRSGGLLHLRAGGAVDGKLAQAHVETVISELLSCSDRRARWCRHAQHRKVVA</sequence>
<keyword evidence="2" id="KW-1185">Reference proteome</keyword>
<proteinExistence type="predicted"/>
<dbReference type="AlphaFoldDB" id="A0A0P1FGB6"/>
<organism evidence="1 2">
    <name type="scientific">Shimia marina</name>
    <dbReference type="NCBI Taxonomy" id="321267"/>
    <lineage>
        <taxon>Bacteria</taxon>
        <taxon>Pseudomonadati</taxon>
        <taxon>Pseudomonadota</taxon>
        <taxon>Alphaproteobacteria</taxon>
        <taxon>Rhodobacterales</taxon>
        <taxon>Roseobacteraceae</taxon>
    </lineage>
</organism>
<dbReference type="RefSeq" id="WP_058240010.1">
    <property type="nucleotide sequence ID" value="NZ_CYPW01000024.1"/>
</dbReference>